<keyword evidence="6 18" id="KW-0732">Signal</keyword>
<dbReference type="PROSITE" id="PS00652">
    <property type="entry name" value="TNFR_NGFR_1"/>
    <property type="match status" value="1"/>
</dbReference>
<dbReference type="GO" id="GO:0009897">
    <property type="term" value="C:external side of plasma membrane"/>
    <property type="evidence" value="ECO:0007669"/>
    <property type="project" value="TreeGrafter"/>
</dbReference>
<dbReference type="GeneID" id="123018472"/>
<dbReference type="SMART" id="SM00208">
    <property type="entry name" value="TNFR"/>
    <property type="match status" value="2"/>
</dbReference>
<dbReference type="PROSITE" id="PS50050">
    <property type="entry name" value="TNFR_NGFR_2"/>
    <property type="match status" value="1"/>
</dbReference>
<feature type="domain" description="TNFR-Cys" evidence="20">
    <location>
        <begin position="126"/>
        <end position="166"/>
    </location>
</feature>
<comment type="subcellular location">
    <subcellularLocation>
        <location evidence="1">Cell membrane</location>
        <topology evidence="1">Single-pass type I membrane protein</topology>
    </subcellularLocation>
    <subcellularLocation>
        <location evidence="2">Membrane raft</location>
    </subcellularLocation>
</comment>
<keyword evidence="4" id="KW-1003">Cell membrane</keyword>
<sequence>MQQVLFYLLALHPALVVIAAGVSHSNAVSATCRDKDSKQDLPECQKQVQYCYNGTCCNSCPPGSFATKVGCTKEDPSTSCQRCIDRQEYMDHFNYQLHCLRCGFCDSEHGMEVEKPCNIYQNEKCKCMPGFFCNSSRPCTHCDRCDKCEYGTQVVENCTQTRNTKCAKLVNSLRPWAIASIVVVIIVVLILVAVILYCYRKKQKKKIDPNRNESDETVIEVRPLQYPDVNLNPYIPDIAEDMKLKEVRKLVRKLGVSPADIDAITHDHQHDCSEQKIKLLEHWYQRKGEKNAYFTLITTLRSIPLNAPADNLEDKVRRLP</sequence>
<feature type="disulfide bond" evidence="16">
    <location>
        <begin position="145"/>
        <end position="158"/>
    </location>
</feature>
<dbReference type="GO" id="GO:0006955">
    <property type="term" value="P:immune response"/>
    <property type="evidence" value="ECO:0007669"/>
    <property type="project" value="InterPro"/>
</dbReference>
<dbReference type="Gene3D" id="1.10.533.10">
    <property type="entry name" value="Death Domain, Fas"/>
    <property type="match status" value="1"/>
</dbReference>
<evidence type="ECO:0000256" key="17">
    <source>
        <dbReference type="SAM" id="Phobius"/>
    </source>
</evidence>
<keyword evidence="9" id="KW-0564">Palmitate</keyword>
<evidence type="ECO:0000256" key="12">
    <source>
        <dbReference type="ARBA" id="ARBA00023288"/>
    </source>
</evidence>
<dbReference type="PRINTS" id="PR01680">
    <property type="entry name" value="TNFACTORR6"/>
</dbReference>
<dbReference type="GO" id="GO:0045121">
    <property type="term" value="C:membrane raft"/>
    <property type="evidence" value="ECO:0007669"/>
    <property type="project" value="UniProtKB-SubCell"/>
</dbReference>
<dbReference type="InterPro" id="IPR000488">
    <property type="entry name" value="Death_dom"/>
</dbReference>
<dbReference type="SUPFAM" id="SSF47986">
    <property type="entry name" value="DEATH domain"/>
    <property type="match status" value="1"/>
</dbReference>
<evidence type="ECO:0000256" key="15">
    <source>
        <dbReference type="ARBA" id="ARBA00032502"/>
    </source>
</evidence>
<dbReference type="RefSeq" id="XP_044276545.1">
    <property type="nucleotide sequence ID" value="XM_044420610.1"/>
</dbReference>
<keyword evidence="10 16" id="KW-1015">Disulfide bond</keyword>
<proteinExistence type="predicted"/>
<organism evidence="21 22">
    <name type="scientific">Varanus komodoensis</name>
    <name type="common">Komodo dragon</name>
    <dbReference type="NCBI Taxonomy" id="61221"/>
    <lineage>
        <taxon>Eukaryota</taxon>
        <taxon>Metazoa</taxon>
        <taxon>Chordata</taxon>
        <taxon>Craniata</taxon>
        <taxon>Vertebrata</taxon>
        <taxon>Euteleostomi</taxon>
        <taxon>Lepidosauria</taxon>
        <taxon>Squamata</taxon>
        <taxon>Bifurcata</taxon>
        <taxon>Unidentata</taxon>
        <taxon>Episquamata</taxon>
        <taxon>Toxicofera</taxon>
        <taxon>Anguimorpha</taxon>
        <taxon>Paleoanguimorpha</taxon>
        <taxon>Varanoidea</taxon>
        <taxon>Varanidae</taxon>
        <taxon>Varanus</taxon>
    </lineage>
</organism>
<evidence type="ECO:0000256" key="16">
    <source>
        <dbReference type="PROSITE-ProRule" id="PRU00206"/>
    </source>
</evidence>
<feature type="repeat" description="TNFR-Cys" evidence="16">
    <location>
        <begin position="126"/>
        <end position="166"/>
    </location>
</feature>
<evidence type="ECO:0000256" key="5">
    <source>
        <dbReference type="ARBA" id="ARBA00022703"/>
    </source>
</evidence>
<dbReference type="GO" id="GO:0031265">
    <property type="term" value="C:CD95 death-inducing signaling complex"/>
    <property type="evidence" value="ECO:0007669"/>
    <property type="project" value="TreeGrafter"/>
</dbReference>
<feature type="disulfide bond" evidence="16">
    <location>
        <begin position="148"/>
        <end position="166"/>
    </location>
</feature>
<accession>A0A8D2IZ73</accession>
<feature type="transmembrane region" description="Helical" evidence="17">
    <location>
        <begin position="176"/>
        <end position="199"/>
    </location>
</feature>
<feature type="disulfide bond" evidence="16">
    <location>
        <begin position="127"/>
        <end position="142"/>
    </location>
</feature>
<dbReference type="Proteomes" id="UP000694545">
    <property type="component" value="Unplaced"/>
</dbReference>
<evidence type="ECO:0000313" key="21">
    <source>
        <dbReference type="Ensembl" id="ENSVKKP00000006918.1"/>
    </source>
</evidence>
<dbReference type="AlphaFoldDB" id="A0A8D2IZ73"/>
<dbReference type="InterPro" id="IPR011029">
    <property type="entry name" value="DEATH-like_dom_sf"/>
</dbReference>
<name>A0A8D2IZ73_VARKO</name>
<evidence type="ECO:0000256" key="9">
    <source>
        <dbReference type="ARBA" id="ARBA00023139"/>
    </source>
</evidence>
<reference evidence="21" key="2">
    <citation type="submission" date="2025-09" db="UniProtKB">
        <authorList>
            <consortium name="Ensembl"/>
        </authorList>
    </citation>
    <scope>IDENTIFICATION</scope>
</reference>
<dbReference type="InterPro" id="IPR001368">
    <property type="entry name" value="TNFR/NGFR_Cys_rich_reg"/>
</dbReference>
<dbReference type="GO" id="GO:0006924">
    <property type="term" value="P:activation-induced cell death of T cells"/>
    <property type="evidence" value="ECO:0007669"/>
    <property type="project" value="TreeGrafter"/>
</dbReference>
<keyword evidence="7" id="KW-0677">Repeat</keyword>
<evidence type="ECO:0000256" key="2">
    <source>
        <dbReference type="ARBA" id="ARBA00004285"/>
    </source>
</evidence>
<evidence type="ECO:0000256" key="11">
    <source>
        <dbReference type="ARBA" id="ARBA00023180"/>
    </source>
</evidence>
<evidence type="ECO:0000256" key="8">
    <source>
        <dbReference type="ARBA" id="ARBA00022860"/>
    </source>
</evidence>
<evidence type="ECO:0000256" key="10">
    <source>
        <dbReference type="ARBA" id="ARBA00023157"/>
    </source>
</evidence>
<dbReference type="SUPFAM" id="SSF57586">
    <property type="entry name" value="TNF receptor-like"/>
    <property type="match status" value="2"/>
</dbReference>
<dbReference type="GO" id="GO:0043066">
    <property type="term" value="P:negative regulation of apoptotic process"/>
    <property type="evidence" value="ECO:0007669"/>
    <property type="project" value="TreeGrafter"/>
</dbReference>
<evidence type="ECO:0000256" key="1">
    <source>
        <dbReference type="ARBA" id="ARBA00004251"/>
    </source>
</evidence>
<protein>
    <recommendedName>
        <fullName evidence="3">Tumor necrosis factor receptor superfamily member 6</fullName>
    </recommendedName>
    <alternativeName>
        <fullName evidence="14">Apo-1 antigen</fullName>
    </alternativeName>
    <alternativeName>
        <fullName evidence="15">Apoptosis-mediating surface antigen FAS</fullName>
    </alternativeName>
    <alternativeName>
        <fullName evidence="13">FASLG receptor</fullName>
    </alternativeName>
</protein>
<keyword evidence="22" id="KW-1185">Reference proteome</keyword>
<dbReference type="GO" id="GO:0005031">
    <property type="term" value="F:tumor necrosis factor receptor activity"/>
    <property type="evidence" value="ECO:0007669"/>
    <property type="project" value="TreeGrafter"/>
</dbReference>
<feature type="chain" id="PRO_5034229158" description="Tumor necrosis factor receptor superfamily member 6" evidence="18">
    <location>
        <begin position="20"/>
        <end position="320"/>
    </location>
</feature>
<dbReference type="PROSITE" id="PS50017">
    <property type="entry name" value="DEATH_DOMAIN"/>
    <property type="match status" value="1"/>
</dbReference>
<feature type="domain" description="Death" evidence="19">
    <location>
        <begin position="248"/>
        <end position="316"/>
    </location>
</feature>
<evidence type="ECO:0000256" key="3">
    <source>
        <dbReference type="ARBA" id="ARBA00015761"/>
    </source>
</evidence>
<keyword evidence="11" id="KW-0325">Glycoprotein</keyword>
<dbReference type="GO" id="GO:0097527">
    <property type="term" value="P:necroptotic signaling pathway"/>
    <property type="evidence" value="ECO:0007669"/>
    <property type="project" value="TreeGrafter"/>
</dbReference>
<evidence type="ECO:0000256" key="6">
    <source>
        <dbReference type="ARBA" id="ARBA00022729"/>
    </source>
</evidence>
<dbReference type="PANTHER" id="PTHR46874:SF1">
    <property type="entry name" value="TUMOR NECROSIS FACTOR RECEPTOR SUPERFAMILY MEMBER 6"/>
    <property type="match status" value="1"/>
</dbReference>
<dbReference type="GO" id="GO:0032872">
    <property type="term" value="P:regulation of stress-activated MAPK cascade"/>
    <property type="evidence" value="ECO:0007669"/>
    <property type="project" value="TreeGrafter"/>
</dbReference>
<evidence type="ECO:0000256" key="4">
    <source>
        <dbReference type="ARBA" id="ARBA00022475"/>
    </source>
</evidence>
<dbReference type="Gene3D" id="2.10.50.10">
    <property type="entry name" value="Tumor Necrosis Factor Receptor, subunit A, domain 2"/>
    <property type="match status" value="2"/>
</dbReference>
<evidence type="ECO:0000256" key="7">
    <source>
        <dbReference type="ARBA" id="ARBA00022737"/>
    </source>
</evidence>
<evidence type="ECO:0000259" key="19">
    <source>
        <dbReference type="PROSITE" id="PS50017"/>
    </source>
</evidence>
<reference evidence="21" key="1">
    <citation type="submission" date="2025-08" db="UniProtKB">
        <authorList>
            <consortium name="Ensembl"/>
        </authorList>
    </citation>
    <scope>IDENTIFICATION</scope>
</reference>
<dbReference type="GO" id="GO:0005516">
    <property type="term" value="F:calmodulin binding"/>
    <property type="evidence" value="ECO:0007669"/>
    <property type="project" value="UniProtKB-KW"/>
</dbReference>
<evidence type="ECO:0000256" key="18">
    <source>
        <dbReference type="SAM" id="SignalP"/>
    </source>
</evidence>
<keyword evidence="17" id="KW-0472">Membrane</keyword>
<dbReference type="CTD" id="355"/>
<feature type="signal peptide" evidence="18">
    <location>
        <begin position="1"/>
        <end position="19"/>
    </location>
</feature>
<dbReference type="OrthoDB" id="10031141at2759"/>
<dbReference type="SMART" id="SM00005">
    <property type="entry name" value="DEATH"/>
    <property type="match status" value="1"/>
</dbReference>
<keyword evidence="12" id="KW-0449">Lipoprotein</keyword>
<evidence type="ECO:0000256" key="13">
    <source>
        <dbReference type="ARBA" id="ARBA00030181"/>
    </source>
</evidence>
<dbReference type="GO" id="GO:0097049">
    <property type="term" value="P:motor neuron apoptotic process"/>
    <property type="evidence" value="ECO:0007669"/>
    <property type="project" value="TreeGrafter"/>
</dbReference>
<dbReference type="Ensembl" id="ENSVKKT00000007099.1">
    <property type="protein sequence ID" value="ENSVKKP00000006918.1"/>
    <property type="gene ID" value="ENSVKKG00000004998.1"/>
</dbReference>
<gene>
    <name evidence="21" type="primary">FAS</name>
</gene>
<evidence type="ECO:0000256" key="14">
    <source>
        <dbReference type="ARBA" id="ARBA00032338"/>
    </source>
</evidence>
<dbReference type="InterPro" id="IPR008063">
    <property type="entry name" value="Fas_rcpt"/>
</dbReference>
<dbReference type="Pfam" id="PF00020">
    <property type="entry name" value="TNFR_c6"/>
    <property type="match status" value="2"/>
</dbReference>
<keyword evidence="17" id="KW-0812">Transmembrane</keyword>
<keyword evidence="17" id="KW-1133">Transmembrane helix</keyword>
<dbReference type="PANTHER" id="PTHR46874">
    <property type="entry name" value="TUMOR NECROSIS FACTOR RECEPTOR SUPERFAMILY MEMBER 6"/>
    <property type="match status" value="1"/>
</dbReference>
<dbReference type="KEGG" id="vko:123018472"/>
<dbReference type="GO" id="GO:0097192">
    <property type="term" value="P:extrinsic apoptotic signaling pathway in absence of ligand"/>
    <property type="evidence" value="ECO:0007669"/>
    <property type="project" value="TreeGrafter"/>
</dbReference>
<keyword evidence="8" id="KW-0112">Calmodulin-binding</keyword>
<dbReference type="OMA" id="RNTKNGR"/>
<keyword evidence="5" id="KW-0053">Apoptosis</keyword>
<evidence type="ECO:0000313" key="22">
    <source>
        <dbReference type="Proteomes" id="UP000694545"/>
    </source>
</evidence>
<evidence type="ECO:0000259" key="20">
    <source>
        <dbReference type="PROSITE" id="PS50050"/>
    </source>
</evidence>
<dbReference type="Pfam" id="PF00531">
    <property type="entry name" value="Death"/>
    <property type="match status" value="1"/>
</dbReference>